<dbReference type="InterPro" id="IPR005828">
    <property type="entry name" value="MFS_sugar_transport-like"/>
</dbReference>
<dbReference type="InterPro" id="IPR020846">
    <property type="entry name" value="MFS_dom"/>
</dbReference>
<dbReference type="PROSITE" id="PS50850">
    <property type="entry name" value="MFS"/>
    <property type="match status" value="1"/>
</dbReference>
<dbReference type="InterPro" id="IPR045262">
    <property type="entry name" value="STP/PLT_plant"/>
</dbReference>
<keyword evidence="6" id="KW-0769">Symport</keyword>
<comment type="subcellular location">
    <subcellularLocation>
        <location evidence="1">Membrane</location>
        <topology evidence="1">Multi-pass membrane protein</topology>
    </subcellularLocation>
</comment>
<dbReference type="InterPro" id="IPR003663">
    <property type="entry name" value="Sugar/inositol_transpt"/>
</dbReference>
<dbReference type="EMBL" id="JAXQNO010000011">
    <property type="protein sequence ID" value="KAK4788292.1"/>
    <property type="molecule type" value="Genomic_DNA"/>
</dbReference>
<feature type="domain" description="Major facilitator superfamily (MFS) profile" evidence="10">
    <location>
        <begin position="25"/>
        <end position="216"/>
    </location>
</feature>
<keyword evidence="8 9" id="KW-0472">Membrane</keyword>
<gene>
    <name evidence="11" type="ORF">SAY86_019611</name>
</gene>
<keyword evidence="5 9" id="KW-0812">Transmembrane</keyword>
<dbReference type="SUPFAM" id="SSF103473">
    <property type="entry name" value="MFS general substrate transporter"/>
    <property type="match status" value="1"/>
</dbReference>
<reference evidence="11 12" key="1">
    <citation type="journal article" date="2023" name="Hortic Res">
        <title>Pangenome of water caltrop reveals structural variations and asymmetric subgenome divergence after allopolyploidization.</title>
        <authorList>
            <person name="Zhang X."/>
            <person name="Chen Y."/>
            <person name="Wang L."/>
            <person name="Yuan Y."/>
            <person name="Fang M."/>
            <person name="Shi L."/>
            <person name="Lu R."/>
            <person name="Comes H.P."/>
            <person name="Ma Y."/>
            <person name="Chen Y."/>
            <person name="Huang G."/>
            <person name="Zhou Y."/>
            <person name="Zheng Z."/>
            <person name="Qiu Y."/>
        </authorList>
    </citation>
    <scope>NUCLEOTIDE SEQUENCE [LARGE SCALE GENOMIC DNA]</scope>
    <source>
        <strain evidence="11">F231</strain>
    </source>
</reference>
<dbReference type="AlphaFoldDB" id="A0AAN7LKU2"/>
<evidence type="ECO:0000259" key="10">
    <source>
        <dbReference type="PROSITE" id="PS50850"/>
    </source>
</evidence>
<dbReference type="GO" id="GO:0016020">
    <property type="term" value="C:membrane"/>
    <property type="evidence" value="ECO:0007669"/>
    <property type="project" value="UniProtKB-SubCell"/>
</dbReference>
<dbReference type="Pfam" id="PF00083">
    <property type="entry name" value="Sugar_tr"/>
    <property type="match status" value="1"/>
</dbReference>
<evidence type="ECO:0000256" key="7">
    <source>
        <dbReference type="ARBA" id="ARBA00022989"/>
    </source>
</evidence>
<feature type="transmembrane region" description="Helical" evidence="9">
    <location>
        <begin position="89"/>
        <end position="107"/>
    </location>
</feature>
<protein>
    <recommendedName>
        <fullName evidence="10">Major facilitator superfamily (MFS) profile domain-containing protein</fullName>
    </recommendedName>
</protein>
<evidence type="ECO:0000256" key="1">
    <source>
        <dbReference type="ARBA" id="ARBA00004141"/>
    </source>
</evidence>
<dbReference type="GO" id="GO:0015293">
    <property type="term" value="F:symporter activity"/>
    <property type="evidence" value="ECO:0007669"/>
    <property type="project" value="UniProtKB-KW"/>
</dbReference>
<dbReference type="PRINTS" id="PR00171">
    <property type="entry name" value="SUGRTRNSPORT"/>
</dbReference>
<feature type="transmembrane region" description="Helical" evidence="9">
    <location>
        <begin position="18"/>
        <end position="38"/>
    </location>
</feature>
<keyword evidence="12" id="KW-1185">Reference proteome</keyword>
<evidence type="ECO:0000313" key="11">
    <source>
        <dbReference type="EMBL" id="KAK4788292.1"/>
    </source>
</evidence>
<dbReference type="Gene3D" id="1.20.1250.20">
    <property type="entry name" value="MFS general substrate transporter like domains"/>
    <property type="match status" value="1"/>
</dbReference>
<keyword evidence="7 9" id="KW-1133">Transmembrane helix</keyword>
<evidence type="ECO:0000256" key="5">
    <source>
        <dbReference type="ARBA" id="ARBA00022692"/>
    </source>
</evidence>
<dbReference type="PANTHER" id="PTHR23500">
    <property type="entry name" value="SOLUTE CARRIER FAMILY 2, FACILITATED GLUCOSE TRANSPORTER"/>
    <property type="match status" value="1"/>
</dbReference>
<dbReference type="PANTHER" id="PTHR23500:SF477">
    <property type="entry name" value="MAJOR FACILITATOR SUPERFAMILY (MFS) PROFILE DOMAIN-CONTAINING PROTEIN"/>
    <property type="match status" value="1"/>
</dbReference>
<comment type="similarity">
    <text evidence="2">Belongs to the major facilitator superfamily. Sugar transporter (TC 2.A.1.1) family.</text>
</comment>
<sequence>MAGGGIDTRPGKAYPGRLTFRVLVTSIIAASGGLIFGYDLGISGGVTSMDSFLKEFFPKVYLKESRVKPSDDQYCKFNSQTLTMFTSSLYLSALFASMIASVATRAWGRRTTMFFAGLLFFSGAVINGAAMNVIMLIVGRLLLGCGIGCANQAVITAGIAWKFGLSGNPGTLPMWYAGGLSHWYWGKFVREDVVVETARDLTRNESTATKPKNIIV</sequence>
<feature type="transmembrane region" description="Helical" evidence="9">
    <location>
        <begin position="114"/>
        <end position="143"/>
    </location>
</feature>
<organism evidence="11 12">
    <name type="scientific">Trapa natans</name>
    <name type="common">Water chestnut</name>
    <dbReference type="NCBI Taxonomy" id="22666"/>
    <lineage>
        <taxon>Eukaryota</taxon>
        <taxon>Viridiplantae</taxon>
        <taxon>Streptophyta</taxon>
        <taxon>Embryophyta</taxon>
        <taxon>Tracheophyta</taxon>
        <taxon>Spermatophyta</taxon>
        <taxon>Magnoliopsida</taxon>
        <taxon>eudicotyledons</taxon>
        <taxon>Gunneridae</taxon>
        <taxon>Pentapetalae</taxon>
        <taxon>rosids</taxon>
        <taxon>malvids</taxon>
        <taxon>Myrtales</taxon>
        <taxon>Lythraceae</taxon>
        <taxon>Trapa</taxon>
    </lineage>
</organism>
<dbReference type="InterPro" id="IPR036259">
    <property type="entry name" value="MFS_trans_sf"/>
</dbReference>
<keyword evidence="4" id="KW-0762">Sugar transport</keyword>
<evidence type="ECO:0000313" key="12">
    <source>
        <dbReference type="Proteomes" id="UP001346149"/>
    </source>
</evidence>
<proteinExistence type="inferred from homology"/>
<evidence type="ECO:0000256" key="3">
    <source>
        <dbReference type="ARBA" id="ARBA00022448"/>
    </source>
</evidence>
<evidence type="ECO:0000256" key="4">
    <source>
        <dbReference type="ARBA" id="ARBA00022597"/>
    </source>
</evidence>
<dbReference type="Proteomes" id="UP001346149">
    <property type="component" value="Unassembled WGS sequence"/>
</dbReference>
<evidence type="ECO:0000256" key="9">
    <source>
        <dbReference type="SAM" id="Phobius"/>
    </source>
</evidence>
<accession>A0AAN7LKU2</accession>
<keyword evidence="3" id="KW-0813">Transport</keyword>
<evidence type="ECO:0000256" key="8">
    <source>
        <dbReference type="ARBA" id="ARBA00023136"/>
    </source>
</evidence>
<dbReference type="GO" id="GO:0015144">
    <property type="term" value="F:carbohydrate transmembrane transporter activity"/>
    <property type="evidence" value="ECO:0007669"/>
    <property type="project" value="InterPro"/>
</dbReference>
<name>A0AAN7LKU2_TRANT</name>
<evidence type="ECO:0000256" key="6">
    <source>
        <dbReference type="ARBA" id="ARBA00022847"/>
    </source>
</evidence>
<evidence type="ECO:0000256" key="2">
    <source>
        <dbReference type="ARBA" id="ARBA00010992"/>
    </source>
</evidence>
<comment type="caution">
    <text evidence="11">The sequence shown here is derived from an EMBL/GenBank/DDBJ whole genome shotgun (WGS) entry which is preliminary data.</text>
</comment>